<evidence type="ECO:0000313" key="1">
    <source>
        <dbReference type="EMBL" id="DAE15001.1"/>
    </source>
</evidence>
<organism evidence="1">
    <name type="scientific">Siphoviridae sp. ctf8W5</name>
    <dbReference type="NCBI Taxonomy" id="2825595"/>
    <lineage>
        <taxon>Viruses</taxon>
        <taxon>Duplodnaviria</taxon>
        <taxon>Heunggongvirae</taxon>
        <taxon>Uroviricota</taxon>
        <taxon>Caudoviricetes</taxon>
    </lineage>
</organism>
<dbReference type="EMBL" id="BK015597">
    <property type="protein sequence ID" value="DAE15001.1"/>
    <property type="molecule type" value="Genomic_DNA"/>
</dbReference>
<proteinExistence type="predicted"/>
<protein>
    <submittedName>
        <fullName evidence="1">Uncharacterized protein</fullName>
    </submittedName>
</protein>
<name>A0A8S5Q853_9CAUD</name>
<reference evidence="1" key="1">
    <citation type="journal article" date="2021" name="Proc. Natl. Acad. Sci. U.S.A.">
        <title>A Catalog of Tens of Thousands of Viruses from Human Metagenomes Reveals Hidden Associations with Chronic Diseases.</title>
        <authorList>
            <person name="Tisza M.J."/>
            <person name="Buck C.B."/>
        </authorList>
    </citation>
    <scope>NUCLEOTIDE SEQUENCE</scope>
    <source>
        <strain evidence="1">Ctf8W5</strain>
    </source>
</reference>
<sequence>MLLTVHVESRAAVIRWRCDVLAILKDERSGITLTLSGYDELLKKLNDTNRTKMSETLLLAAEPIIKAALDAEMTRHPGKLQQSLQSTGAQQNAAGQWYLAYRATSGNESPGEKSNPEKMVYLINREYIRKRKTKSGKIIREYVIPADDVIGKAISQCEKAVVQAMQDAFNKELEKIW</sequence>
<accession>A0A8S5Q853</accession>